<dbReference type="SUPFAM" id="SSF55729">
    <property type="entry name" value="Acyl-CoA N-acyltransferases (Nat)"/>
    <property type="match status" value="1"/>
</dbReference>
<protein>
    <recommendedName>
        <fullName evidence="3">N-acetyltransferase domain-containing protein</fullName>
    </recommendedName>
</protein>
<evidence type="ECO:0000313" key="5">
    <source>
        <dbReference type="Proteomes" id="UP000193427"/>
    </source>
</evidence>
<sequence length="158" mass="16913">MQPADVPAVMAVQAACYGEHLLEPAGVLHDRLVAAADTCWVALRGDRVCAYLAAYRSRLGAVTALNGPFKPVPSPDTLYLHDLAVHPDAHGSGLGGRLVDGLMVLARREGLRWSALVAVQGATSFWRRHGYEPHAPAQPERLGAYGGDAHYMVRPLVA</sequence>
<keyword evidence="1" id="KW-0808">Transferase</keyword>
<dbReference type="InterPro" id="IPR016181">
    <property type="entry name" value="Acyl_CoA_acyltransferase"/>
</dbReference>
<organism evidence="4 5">
    <name type="scientific">Piscinibacter gummiphilus</name>
    <dbReference type="NCBI Taxonomy" id="946333"/>
    <lineage>
        <taxon>Bacteria</taxon>
        <taxon>Pseudomonadati</taxon>
        <taxon>Pseudomonadota</taxon>
        <taxon>Betaproteobacteria</taxon>
        <taxon>Burkholderiales</taxon>
        <taxon>Sphaerotilaceae</taxon>
        <taxon>Piscinibacter</taxon>
    </lineage>
</organism>
<dbReference type="InterPro" id="IPR000182">
    <property type="entry name" value="GNAT_dom"/>
</dbReference>
<dbReference type="GO" id="GO:0016747">
    <property type="term" value="F:acyltransferase activity, transferring groups other than amino-acyl groups"/>
    <property type="evidence" value="ECO:0007669"/>
    <property type="project" value="InterPro"/>
</dbReference>
<dbReference type="Gene3D" id="3.40.630.30">
    <property type="match status" value="1"/>
</dbReference>
<dbReference type="STRING" id="946333.A4W93_02430"/>
<dbReference type="RefSeq" id="WP_085754013.1">
    <property type="nucleotide sequence ID" value="NZ_BSPR01000012.1"/>
</dbReference>
<dbReference type="EMBL" id="CP015118">
    <property type="protein sequence ID" value="ARN23691.1"/>
    <property type="molecule type" value="Genomic_DNA"/>
</dbReference>
<proteinExistence type="predicted"/>
<evidence type="ECO:0000256" key="2">
    <source>
        <dbReference type="ARBA" id="ARBA00023315"/>
    </source>
</evidence>
<dbReference type="CDD" id="cd04301">
    <property type="entry name" value="NAT_SF"/>
    <property type="match status" value="1"/>
</dbReference>
<dbReference type="AlphaFoldDB" id="A0A1W6LHD8"/>
<evidence type="ECO:0000259" key="3">
    <source>
        <dbReference type="PROSITE" id="PS51186"/>
    </source>
</evidence>
<dbReference type="KEGG" id="rgu:A4W93_02430"/>
<reference evidence="4 5" key="1">
    <citation type="submission" date="2016-04" db="EMBL/GenBank/DDBJ databases">
        <title>Complete genome sequence of natural rubber-degrading, novel Gram-negative bacterium, Rhizobacter gummiphilus strain NS21.</title>
        <authorList>
            <person name="Tabata M."/>
            <person name="Kasai D."/>
            <person name="Fukuda M."/>
        </authorList>
    </citation>
    <scope>NUCLEOTIDE SEQUENCE [LARGE SCALE GENOMIC DNA]</scope>
    <source>
        <strain evidence="4 5">NS21</strain>
    </source>
</reference>
<dbReference type="Pfam" id="PF00583">
    <property type="entry name" value="Acetyltransf_1"/>
    <property type="match status" value="1"/>
</dbReference>
<dbReference type="InterPro" id="IPR050832">
    <property type="entry name" value="Bact_Acetyltransf"/>
</dbReference>
<keyword evidence="5" id="KW-1185">Reference proteome</keyword>
<keyword evidence="2" id="KW-0012">Acyltransferase</keyword>
<dbReference type="OrthoDB" id="359414at2"/>
<dbReference type="Proteomes" id="UP000193427">
    <property type="component" value="Chromosome"/>
</dbReference>
<gene>
    <name evidence="4" type="ORF">A4W93_02430</name>
</gene>
<dbReference type="PANTHER" id="PTHR43877">
    <property type="entry name" value="AMINOALKYLPHOSPHONATE N-ACETYLTRANSFERASE-RELATED-RELATED"/>
    <property type="match status" value="1"/>
</dbReference>
<evidence type="ECO:0000256" key="1">
    <source>
        <dbReference type="ARBA" id="ARBA00022679"/>
    </source>
</evidence>
<accession>A0A1W6LHD8</accession>
<feature type="domain" description="N-acetyltransferase" evidence="3">
    <location>
        <begin position="1"/>
        <end position="157"/>
    </location>
</feature>
<name>A0A1W6LHD8_9BURK</name>
<evidence type="ECO:0000313" key="4">
    <source>
        <dbReference type="EMBL" id="ARN23691.1"/>
    </source>
</evidence>
<dbReference type="PROSITE" id="PS51186">
    <property type="entry name" value="GNAT"/>
    <property type="match status" value="1"/>
</dbReference>